<dbReference type="InterPro" id="IPR052711">
    <property type="entry name" value="Zinc_ADH-like"/>
</dbReference>
<dbReference type="SUPFAM" id="SSF51735">
    <property type="entry name" value="NAD(P)-binding Rossmann-fold domains"/>
    <property type="match status" value="1"/>
</dbReference>
<sequence length="304" mass="34099">MAASEPLRRIRRWVTGQDGIEDLRVEDIDCGIPGEHEVLVEVWAVSLNYRDTEVCMGVYTHHTSVSYPPVIFPCSDMCGDVVSCGPTSQSSSSLYKNPAFGLKPRDRVLSTLYRYTPNWPNQTLDIAPAPGVLTQHRMSLNGLRSPGKTFASKSKPMEGGEKRTLGATPTINYNSNLTWDQEGLQRTDGRGTDLILEVGGAQTLRKSIECTAIGGLIACMGYLVRKQDGEADRMNVNVLEHRKTATLKGIMNGPRDPFKQMLRFYDEKTKPVMDRVFRFEKRKETIEYIYSDSHFGKVVIKVTE</sequence>
<evidence type="ECO:0000256" key="1">
    <source>
        <dbReference type="SAM" id="MobiDB-lite"/>
    </source>
</evidence>
<feature type="compositionally biased region" description="Basic and acidic residues" evidence="1">
    <location>
        <begin position="155"/>
        <end position="164"/>
    </location>
</feature>
<evidence type="ECO:0000259" key="2">
    <source>
        <dbReference type="SMART" id="SM00829"/>
    </source>
</evidence>
<name>A0A9P4K282_9PLEO</name>
<dbReference type="PANTHER" id="PTHR45033:SF1">
    <property type="entry name" value="OXIDOREDUCTASE (EUROFUNG)"/>
    <property type="match status" value="1"/>
</dbReference>
<dbReference type="Gene3D" id="3.90.180.10">
    <property type="entry name" value="Medium-chain alcohol dehydrogenases, catalytic domain"/>
    <property type="match status" value="2"/>
</dbReference>
<feature type="region of interest" description="Disordered" evidence="1">
    <location>
        <begin position="144"/>
        <end position="167"/>
    </location>
</feature>
<dbReference type="InterPro" id="IPR011032">
    <property type="entry name" value="GroES-like_sf"/>
</dbReference>
<dbReference type="Gene3D" id="3.40.50.720">
    <property type="entry name" value="NAD(P)-binding Rossmann-like Domain"/>
    <property type="match status" value="1"/>
</dbReference>
<dbReference type="Pfam" id="PF08240">
    <property type="entry name" value="ADH_N"/>
    <property type="match status" value="1"/>
</dbReference>
<dbReference type="PANTHER" id="PTHR45033">
    <property type="match status" value="1"/>
</dbReference>
<comment type="caution">
    <text evidence="3">The sequence shown here is derived from an EMBL/GenBank/DDBJ whole genome shotgun (WGS) entry which is preliminary data.</text>
</comment>
<dbReference type="OrthoDB" id="3509362at2759"/>
<dbReference type="SUPFAM" id="SSF50129">
    <property type="entry name" value="GroES-like"/>
    <property type="match status" value="1"/>
</dbReference>
<keyword evidence="4" id="KW-1185">Reference proteome</keyword>
<dbReference type="SMART" id="SM00829">
    <property type="entry name" value="PKS_ER"/>
    <property type="match status" value="1"/>
</dbReference>
<feature type="domain" description="Enoyl reductase (ER)" evidence="2">
    <location>
        <begin position="19"/>
        <end position="300"/>
    </location>
</feature>
<dbReference type="Pfam" id="PF13602">
    <property type="entry name" value="ADH_zinc_N_2"/>
    <property type="match status" value="1"/>
</dbReference>
<dbReference type="InterPro" id="IPR013154">
    <property type="entry name" value="ADH-like_N"/>
</dbReference>
<dbReference type="InterPro" id="IPR020843">
    <property type="entry name" value="ER"/>
</dbReference>
<dbReference type="Proteomes" id="UP000800093">
    <property type="component" value="Unassembled WGS sequence"/>
</dbReference>
<dbReference type="GO" id="GO:0016491">
    <property type="term" value="F:oxidoreductase activity"/>
    <property type="evidence" value="ECO:0007669"/>
    <property type="project" value="InterPro"/>
</dbReference>
<accession>A0A9P4K282</accession>
<evidence type="ECO:0000313" key="3">
    <source>
        <dbReference type="EMBL" id="KAF2260556.1"/>
    </source>
</evidence>
<organism evidence="3 4">
    <name type="scientific">Lojkania enalia</name>
    <dbReference type="NCBI Taxonomy" id="147567"/>
    <lineage>
        <taxon>Eukaryota</taxon>
        <taxon>Fungi</taxon>
        <taxon>Dikarya</taxon>
        <taxon>Ascomycota</taxon>
        <taxon>Pezizomycotina</taxon>
        <taxon>Dothideomycetes</taxon>
        <taxon>Pleosporomycetidae</taxon>
        <taxon>Pleosporales</taxon>
        <taxon>Pleosporales incertae sedis</taxon>
        <taxon>Lojkania</taxon>
    </lineage>
</organism>
<protein>
    <recommendedName>
        <fullName evidence="2">Enoyl reductase (ER) domain-containing protein</fullName>
    </recommendedName>
</protein>
<dbReference type="InterPro" id="IPR036291">
    <property type="entry name" value="NAD(P)-bd_dom_sf"/>
</dbReference>
<proteinExistence type="predicted"/>
<evidence type="ECO:0000313" key="4">
    <source>
        <dbReference type="Proteomes" id="UP000800093"/>
    </source>
</evidence>
<dbReference type="AlphaFoldDB" id="A0A9P4K282"/>
<reference evidence="4" key="1">
    <citation type="journal article" date="2020" name="Stud. Mycol.">
        <title>101 Dothideomycetes genomes: A test case for predicting lifestyles and emergence of pathogens.</title>
        <authorList>
            <person name="Haridas S."/>
            <person name="Albert R."/>
            <person name="Binder M."/>
            <person name="Bloem J."/>
            <person name="LaButti K."/>
            <person name="Salamov A."/>
            <person name="Andreopoulos B."/>
            <person name="Baker S."/>
            <person name="Barry K."/>
            <person name="Bills G."/>
            <person name="Bluhm B."/>
            <person name="Cannon C."/>
            <person name="Castanera R."/>
            <person name="Culley D."/>
            <person name="Daum C."/>
            <person name="Ezra D."/>
            <person name="Gonzalez J."/>
            <person name="Henrissat B."/>
            <person name="Kuo A."/>
            <person name="Liang C."/>
            <person name="Lipzen A."/>
            <person name="Lutzoni F."/>
            <person name="Magnuson J."/>
            <person name="Mondo S."/>
            <person name="Nolan M."/>
            <person name="Ohm R."/>
            <person name="Pangilinan J."/>
            <person name="Park H.-J."/>
            <person name="Ramirez L."/>
            <person name="Alfaro M."/>
            <person name="Sun H."/>
            <person name="Tritt A."/>
            <person name="Yoshinaga Y."/>
            <person name="Zwiers L.-H."/>
            <person name="Turgeon B."/>
            <person name="Goodwin S."/>
            <person name="Spatafora J."/>
            <person name="Crous P."/>
            <person name="Grigoriev I."/>
        </authorList>
    </citation>
    <scope>NUCLEOTIDE SEQUENCE [LARGE SCALE GENOMIC DNA]</scope>
    <source>
        <strain evidence="4">CBS 304.66</strain>
    </source>
</reference>
<gene>
    <name evidence="3" type="ORF">CC78DRAFT_555522</name>
</gene>
<dbReference type="EMBL" id="ML986678">
    <property type="protein sequence ID" value="KAF2260556.1"/>
    <property type="molecule type" value="Genomic_DNA"/>
</dbReference>